<feature type="domain" description="Glycoside hydrolase family 29 N-terminal" evidence="6">
    <location>
        <begin position="36"/>
        <end position="160"/>
    </location>
</feature>
<gene>
    <name evidence="7" type="ORF">EMO90_10085</name>
</gene>
<evidence type="ECO:0000256" key="4">
    <source>
        <dbReference type="ARBA" id="ARBA00022801"/>
    </source>
</evidence>
<comment type="similarity">
    <text evidence="1">Belongs to the glycosyl hydrolase 29 family.</text>
</comment>
<keyword evidence="3" id="KW-0732">Signal</keyword>
<proteinExistence type="inferred from homology"/>
<dbReference type="Proteomes" id="UP000374630">
    <property type="component" value="Unassembled WGS sequence"/>
</dbReference>
<dbReference type="PANTHER" id="PTHR10030">
    <property type="entry name" value="ALPHA-L-FUCOSIDASE"/>
    <property type="match status" value="1"/>
</dbReference>
<dbReference type="InterPro" id="IPR057739">
    <property type="entry name" value="Glyco_hydro_29_N"/>
</dbReference>
<keyword evidence="4" id="KW-0378">Hydrolase</keyword>
<evidence type="ECO:0000259" key="6">
    <source>
        <dbReference type="Pfam" id="PF01120"/>
    </source>
</evidence>
<dbReference type="Pfam" id="PF01120">
    <property type="entry name" value="Alpha_L_fucos"/>
    <property type="match status" value="1"/>
</dbReference>
<dbReference type="InterPro" id="IPR017853">
    <property type="entry name" value="GH"/>
</dbReference>
<evidence type="ECO:0000256" key="3">
    <source>
        <dbReference type="ARBA" id="ARBA00022729"/>
    </source>
</evidence>
<dbReference type="EMBL" id="RZNZ01000015">
    <property type="protein sequence ID" value="KAA8818412.1"/>
    <property type="molecule type" value="Genomic_DNA"/>
</dbReference>
<sequence>MAHIMTGAELASQQKSQIDISALGQDAPDLHLSEADTAWWREARLGLFIHWGVFAAVGRGEWSYFNEHFTEEAYREVARTQFLPSREPDEIAAEWVETAKLVDAKYMVMVARHHDGYALWDSPSSWKHFTSMEVGPHRDYVDAYMRACRAAGLGCGIYYYPPPPWTDASPATSTPRASRRTRSS</sequence>
<comment type="caution">
    <text evidence="7">The sequence shown here is derived from an EMBL/GenBank/DDBJ whole genome shotgun (WGS) entry which is preliminary data.</text>
</comment>
<dbReference type="SMART" id="SM00812">
    <property type="entry name" value="Alpha_L_fucos"/>
    <property type="match status" value="1"/>
</dbReference>
<dbReference type="Gene3D" id="3.20.20.80">
    <property type="entry name" value="Glycosidases"/>
    <property type="match status" value="1"/>
</dbReference>
<evidence type="ECO:0000256" key="2">
    <source>
        <dbReference type="ARBA" id="ARBA00012662"/>
    </source>
</evidence>
<accession>A0ABQ6SQ74</accession>
<dbReference type="SUPFAM" id="SSF51445">
    <property type="entry name" value="(Trans)glycosidases"/>
    <property type="match status" value="1"/>
</dbReference>
<evidence type="ECO:0000256" key="5">
    <source>
        <dbReference type="ARBA" id="ARBA00023295"/>
    </source>
</evidence>
<dbReference type="InterPro" id="IPR000933">
    <property type="entry name" value="Glyco_hydro_29"/>
</dbReference>
<dbReference type="RefSeq" id="WP_150394997.1">
    <property type="nucleotide sequence ID" value="NZ_RZNZ01000015.1"/>
</dbReference>
<dbReference type="EC" id="3.2.1.51" evidence="2"/>
<reference evidence="7 8" key="1">
    <citation type="journal article" date="2019" name="Syst. Appl. Microbiol.">
        <title>Characterization of Bifidobacterium species in feaces of the Egyptian fruit bat: Description of B. vespertilionis sp. nov. and B. rousetti sp. nov.</title>
        <authorList>
            <person name="Modesto M."/>
            <person name="Satti M."/>
            <person name="Watanabe K."/>
            <person name="Puglisi E."/>
            <person name="Morelli L."/>
            <person name="Huang C.-H."/>
            <person name="Liou J.-S."/>
            <person name="Miyashita M."/>
            <person name="Tamura T."/>
            <person name="Saito S."/>
            <person name="Mori K."/>
            <person name="Huang L."/>
            <person name="Sciavilla P."/>
            <person name="Sandri C."/>
            <person name="Spiezio C."/>
            <person name="Vitali F."/>
            <person name="Cavalieri D."/>
            <person name="Perpetuini G."/>
            <person name="Tofalo R."/>
            <person name="Bonetti A."/>
            <person name="Arita M."/>
            <person name="Mattarelli P."/>
        </authorList>
    </citation>
    <scope>NUCLEOTIDE SEQUENCE [LARGE SCALE GENOMIC DNA]</scope>
    <source>
        <strain evidence="7 8">RST16</strain>
    </source>
</reference>
<evidence type="ECO:0000313" key="8">
    <source>
        <dbReference type="Proteomes" id="UP000374630"/>
    </source>
</evidence>
<keyword evidence="5" id="KW-0326">Glycosidase</keyword>
<name>A0ABQ6SQ74_9BIFI</name>
<organism evidence="7 8">
    <name type="scientific">Bifidobacterium vespertilionis</name>
    <dbReference type="NCBI Taxonomy" id="2562524"/>
    <lineage>
        <taxon>Bacteria</taxon>
        <taxon>Bacillati</taxon>
        <taxon>Actinomycetota</taxon>
        <taxon>Actinomycetes</taxon>
        <taxon>Bifidobacteriales</taxon>
        <taxon>Bifidobacteriaceae</taxon>
        <taxon>Bifidobacterium</taxon>
    </lineage>
</organism>
<protein>
    <recommendedName>
        <fullName evidence="2">alpha-L-fucosidase</fullName>
        <ecNumber evidence="2">3.2.1.51</ecNumber>
    </recommendedName>
</protein>
<evidence type="ECO:0000256" key="1">
    <source>
        <dbReference type="ARBA" id="ARBA00007951"/>
    </source>
</evidence>
<dbReference type="PANTHER" id="PTHR10030:SF37">
    <property type="entry name" value="ALPHA-L-FUCOSIDASE-RELATED"/>
    <property type="match status" value="1"/>
</dbReference>
<evidence type="ECO:0000313" key="7">
    <source>
        <dbReference type="EMBL" id="KAA8818412.1"/>
    </source>
</evidence>
<keyword evidence="8" id="KW-1185">Reference proteome</keyword>